<dbReference type="SUPFAM" id="SSF110857">
    <property type="entry name" value="Gamma-glutamyl cyclotransferase-like"/>
    <property type="match status" value="1"/>
</dbReference>
<evidence type="ECO:0000313" key="8">
    <source>
        <dbReference type="Proteomes" id="UP000188268"/>
    </source>
</evidence>
<dbReference type="AlphaFoldDB" id="A0A1R3J3I6"/>
<dbReference type="CDD" id="cd06661">
    <property type="entry name" value="GGCT_like"/>
    <property type="match status" value="1"/>
</dbReference>
<feature type="domain" description="Gamma-glutamylcyclotransferase AIG2-like" evidence="6">
    <location>
        <begin position="12"/>
        <end position="106"/>
    </location>
</feature>
<proteinExistence type="inferred from homology"/>
<accession>A0A1R3J3I6</accession>
<evidence type="ECO:0000256" key="3">
    <source>
        <dbReference type="ARBA" id="ARBA00023315"/>
    </source>
</evidence>
<comment type="caution">
    <text evidence="7">The sequence shown here is derived from an EMBL/GenBank/DDBJ whole genome shotgun (WGS) entry which is preliminary data.</text>
</comment>
<dbReference type="GO" id="GO:0005829">
    <property type="term" value="C:cytosol"/>
    <property type="evidence" value="ECO:0007669"/>
    <property type="project" value="TreeGrafter"/>
</dbReference>
<dbReference type="InterPro" id="IPR036568">
    <property type="entry name" value="GGCT-like_sf"/>
</dbReference>
<reference evidence="7 8" key="1">
    <citation type="submission" date="2013-09" db="EMBL/GenBank/DDBJ databases">
        <title>Corchorus capsularis genome sequencing.</title>
        <authorList>
            <person name="Alam M."/>
            <person name="Haque M.S."/>
            <person name="Islam M.S."/>
            <person name="Emdad E.M."/>
            <person name="Islam M.M."/>
            <person name="Ahmed B."/>
            <person name="Halim A."/>
            <person name="Hossen Q.M.M."/>
            <person name="Hossain M.Z."/>
            <person name="Ahmed R."/>
            <person name="Khan M.M."/>
            <person name="Islam R."/>
            <person name="Rashid M.M."/>
            <person name="Khan S.A."/>
            <person name="Rahman M.S."/>
            <person name="Alam M."/>
        </authorList>
    </citation>
    <scope>NUCLEOTIDE SEQUENCE [LARGE SCALE GENOMIC DNA]</scope>
    <source>
        <strain evidence="8">cv. CVL-1</strain>
        <tissue evidence="7">Whole seedling</tissue>
    </source>
</reference>
<dbReference type="InterPro" id="IPR013024">
    <property type="entry name" value="GGCT-like"/>
</dbReference>
<evidence type="ECO:0000313" key="7">
    <source>
        <dbReference type="EMBL" id="OMO89395.1"/>
    </source>
</evidence>
<dbReference type="Pfam" id="PF06094">
    <property type="entry name" value="GGACT"/>
    <property type="match status" value="1"/>
</dbReference>
<name>A0A1R3J3I6_COCAP</name>
<evidence type="ECO:0000256" key="4">
    <source>
        <dbReference type="PIRSR" id="PIRSR639126-1"/>
    </source>
</evidence>
<dbReference type="EMBL" id="AWWV01008718">
    <property type="protein sequence ID" value="OMO89395.1"/>
    <property type="molecule type" value="Genomic_DNA"/>
</dbReference>
<comment type="similarity">
    <text evidence="2 5">Belongs to the gamma-glutamylcyclotransferase family.</text>
</comment>
<dbReference type="InterPro" id="IPR009288">
    <property type="entry name" value="AIG2-like_dom"/>
</dbReference>
<dbReference type="OMA" id="CGPYNVP"/>
<gene>
    <name evidence="7" type="ORF">CCACVL1_07865</name>
</gene>
<sequence length="193" mass="21853">MGVDNTNCTNLIFTYGTLKRGFSNHVLLQDLMRSGDAVFRGTYRTVEKYPLVCGPYRVPFLLNMPGSGHRVTGELYAVSSRGLDRVDELEGTSRGHYERHPIKLVPAGNVNDSESENKENEEDLLTCAGGLTCAAEAYYAHKSYEKEMWKRNGRKGFCIYSEKEAKGYVKRKDRPQNLTFLDHIRIFISSPSD</sequence>
<evidence type="ECO:0000259" key="6">
    <source>
        <dbReference type="Pfam" id="PF06094"/>
    </source>
</evidence>
<dbReference type="GO" id="GO:0061929">
    <property type="term" value="F:gamma-glutamylaminecyclotransferase activity"/>
    <property type="evidence" value="ECO:0007669"/>
    <property type="project" value="InterPro"/>
</dbReference>
<keyword evidence="3" id="KW-0808">Transferase</keyword>
<feature type="active site" description="Proton acceptor" evidence="4">
    <location>
        <position position="90"/>
    </location>
</feature>
<organism evidence="7 8">
    <name type="scientific">Corchorus capsularis</name>
    <name type="common">Jute</name>
    <dbReference type="NCBI Taxonomy" id="210143"/>
    <lineage>
        <taxon>Eukaryota</taxon>
        <taxon>Viridiplantae</taxon>
        <taxon>Streptophyta</taxon>
        <taxon>Embryophyta</taxon>
        <taxon>Tracheophyta</taxon>
        <taxon>Spermatophyta</taxon>
        <taxon>Magnoliopsida</taxon>
        <taxon>eudicotyledons</taxon>
        <taxon>Gunneridae</taxon>
        <taxon>Pentapetalae</taxon>
        <taxon>rosids</taxon>
        <taxon>malvids</taxon>
        <taxon>Malvales</taxon>
        <taxon>Malvaceae</taxon>
        <taxon>Grewioideae</taxon>
        <taxon>Apeibeae</taxon>
        <taxon>Corchorus</taxon>
    </lineage>
</organism>
<dbReference type="PANTHER" id="PTHR12510">
    <property type="entry name" value="TROPONIN C-AKIN-1 PROTEIN"/>
    <property type="match status" value="1"/>
</dbReference>
<dbReference type="GO" id="GO:0016746">
    <property type="term" value="F:acyltransferase activity"/>
    <property type="evidence" value="ECO:0007669"/>
    <property type="project" value="UniProtKB-KW"/>
</dbReference>
<keyword evidence="8" id="KW-1185">Reference proteome</keyword>
<protein>
    <recommendedName>
        <fullName evidence="5">Gamma-glutamylcyclotransferase family protein</fullName>
    </recommendedName>
</protein>
<keyword evidence="3" id="KW-0012">Acyltransferase</keyword>
<comment type="function">
    <text evidence="1">Putative gamma-glutamylcyclotransferase.</text>
</comment>
<evidence type="ECO:0000256" key="5">
    <source>
        <dbReference type="RuleBase" id="RU367036"/>
    </source>
</evidence>
<dbReference type="Proteomes" id="UP000188268">
    <property type="component" value="Unassembled WGS sequence"/>
</dbReference>
<dbReference type="Gene3D" id="3.10.490.10">
    <property type="entry name" value="Gamma-glutamyl cyclotransferase-like"/>
    <property type="match status" value="1"/>
</dbReference>
<dbReference type="STRING" id="210143.A0A1R3J3I6"/>
<dbReference type="InterPro" id="IPR039126">
    <property type="entry name" value="GGACT"/>
</dbReference>
<dbReference type="Gramene" id="OMO89395">
    <property type="protein sequence ID" value="OMO89395"/>
    <property type="gene ID" value="CCACVL1_07865"/>
</dbReference>
<evidence type="ECO:0000256" key="1">
    <source>
        <dbReference type="ARBA" id="ARBA00002782"/>
    </source>
</evidence>
<dbReference type="PANTHER" id="PTHR12510:SF4">
    <property type="entry name" value="GAMMA-GLUTAMYLAMINECYCLOTRANSFERASE"/>
    <property type="match status" value="1"/>
</dbReference>
<evidence type="ECO:0000256" key="2">
    <source>
        <dbReference type="ARBA" id="ARBA00008861"/>
    </source>
</evidence>
<dbReference type="FunFam" id="3.10.490.10:FF:000009">
    <property type="entry name" value="Putative gamma-glutamylcyclotransferase"/>
    <property type="match status" value="1"/>
</dbReference>
<dbReference type="OrthoDB" id="113620at2759"/>